<reference evidence="2" key="1">
    <citation type="journal article" date="2020" name="Phytopathology">
        <title>Genome Sequence Resources of Colletotrichum truncatum, C. plurivorum, C. musicola, and C. sojae: Four Species Pathogenic to Soybean (Glycine max).</title>
        <authorList>
            <person name="Rogerio F."/>
            <person name="Boufleur T.R."/>
            <person name="Ciampi-Guillardi M."/>
            <person name="Sukno S.A."/>
            <person name="Thon M.R."/>
            <person name="Massola Junior N.S."/>
            <person name="Baroncelli R."/>
        </authorList>
    </citation>
    <scope>NUCLEOTIDE SEQUENCE</scope>
    <source>
        <strain evidence="2">LFN00145</strain>
    </source>
</reference>
<feature type="region of interest" description="Disordered" evidence="1">
    <location>
        <begin position="23"/>
        <end position="99"/>
    </location>
</feature>
<organism evidence="2 3">
    <name type="scientific">Colletotrichum plurivorum</name>
    <dbReference type="NCBI Taxonomy" id="2175906"/>
    <lineage>
        <taxon>Eukaryota</taxon>
        <taxon>Fungi</taxon>
        <taxon>Dikarya</taxon>
        <taxon>Ascomycota</taxon>
        <taxon>Pezizomycotina</taxon>
        <taxon>Sordariomycetes</taxon>
        <taxon>Hypocreomycetidae</taxon>
        <taxon>Glomerellales</taxon>
        <taxon>Glomerellaceae</taxon>
        <taxon>Colletotrichum</taxon>
        <taxon>Colletotrichum orchidearum species complex</taxon>
    </lineage>
</organism>
<dbReference type="AlphaFoldDB" id="A0A8H6NT54"/>
<feature type="compositionally biased region" description="Polar residues" evidence="1">
    <location>
        <begin position="23"/>
        <end position="39"/>
    </location>
</feature>
<protein>
    <submittedName>
        <fullName evidence="2">Uncharacterized protein</fullName>
    </submittedName>
</protein>
<gene>
    <name evidence="2" type="ORF">CPLU01_00235</name>
</gene>
<keyword evidence="3" id="KW-1185">Reference proteome</keyword>
<name>A0A8H6NT54_9PEZI</name>
<comment type="caution">
    <text evidence="2">The sequence shown here is derived from an EMBL/GenBank/DDBJ whole genome shotgun (WGS) entry which is preliminary data.</text>
</comment>
<feature type="compositionally biased region" description="Basic and acidic residues" evidence="1">
    <location>
        <begin position="72"/>
        <end position="99"/>
    </location>
</feature>
<proteinExistence type="predicted"/>
<evidence type="ECO:0000256" key="1">
    <source>
        <dbReference type="SAM" id="MobiDB-lite"/>
    </source>
</evidence>
<evidence type="ECO:0000313" key="3">
    <source>
        <dbReference type="Proteomes" id="UP000654918"/>
    </source>
</evidence>
<accession>A0A8H6NT54</accession>
<dbReference type="Proteomes" id="UP000654918">
    <property type="component" value="Unassembled WGS sequence"/>
</dbReference>
<sequence length="99" mass="11208">MDTYEIYEPGWFDCERDATRMTLLTSPPSESDSEVSITGPTDPEPTGNGSDSNDDDVTPFSFLSHPRLSDNNGRREQERRSREIKEKEKRPTAPGETRS</sequence>
<evidence type="ECO:0000313" key="2">
    <source>
        <dbReference type="EMBL" id="KAF6842142.1"/>
    </source>
</evidence>
<dbReference type="EMBL" id="WIGO01000001">
    <property type="protein sequence ID" value="KAF6842142.1"/>
    <property type="molecule type" value="Genomic_DNA"/>
</dbReference>